<evidence type="ECO:0000313" key="2">
    <source>
        <dbReference type="EMBL" id="HCM31361.1"/>
    </source>
</evidence>
<organism evidence="2 3">
    <name type="scientific">Acinetobacter radioresistens</name>
    <dbReference type="NCBI Taxonomy" id="40216"/>
    <lineage>
        <taxon>Bacteria</taxon>
        <taxon>Pseudomonadati</taxon>
        <taxon>Pseudomonadota</taxon>
        <taxon>Gammaproteobacteria</taxon>
        <taxon>Moraxellales</taxon>
        <taxon>Moraxellaceae</taxon>
        <taxon>Acinetobacter</taxon>
    </lineage>
</organism>
<feature type="domain" description="AB hydrolase-1" evidence="1">
    <location>
        <begin position="80"/>
        <end position="171"/>
    </location>
</feature>
<dbReference type="AlphaFoldDB" id="A0A3D3G4P8"/>
<dbReference type="EMBL" id="DPXL01000090">
    <property type="protein sequence ID" value="HCM31361.1"/>
    <property type="molecule type" value="Genomic_DNA"/>
</dbReference>
<evidence type="ECO:0000313" key="3">
    <source>
        <dbReference type="Proteomes" id="UP000262257"/>
    </source>
</evidence>
<keyword evidence="2" id="KW-0378">Hydrolase</keyword>
<dbReference type="InterPro" id="IPR000073">
    <property type="entry name" value="AB_hydrolase_1"/>
</dbReference>
<sequence>MPKMFTLKARIRQQKTRFFHLSRRVLNPESLVLSQSTPFQVISKYHGSQLRYYAAAHKRYKEPLVFVAPLAVNMAIYDLYPYRSLVQHFQLQGFDVYLVDWGTFTFQDRYRDFLFFIDDCLPHYIKTVCEHSQSEKISLHGWSMGGIFALLYSALAKQSHVKNLIILGSPIDSYASGRIGKLFKTVNQLLTRHAKIRHSIENIPEGLIHTPGFINALGFKIIDPAGWLNSCIQLFKYIDNEKFLREHTTVQTFLNHMNDYPGAINKDMIFKVWLKNPLKTGSIHLKDRLIDLKNIECSLLLGAGTTDQIVTEAAIQPLSQLTNSADVSFTAIPGGHIGLMSSQASANEFWPKLTEWLVQRSSRIKDTL</sequence>
<dbReference type="GO" id="GO:0016787">
    <property type="term" value="F:hydrolase activity"/>
    <property type="evidence" value="ECO:0007669"/>
    <property type="project" value="UniProtKB-KW"/>
</dbReference>
<dbReference type="PANTHER" id="PTHR36837">
    <property type="entry name" value="POLY(3-HYDROXYALKANOATE) POLYMERASE SUBUNIT PHAC"/>
    <property type="match status" value="1"/>
</dbReference>
<dbReference type="Proteomes" id="UP000262257">
    <property type="component" value="Unassembled WGS sequence"/>
</dbReference>
<dbReference type="InterPro" id="IPR051321">
    <property type="entry name" value="PHA/PHB_synthase"/>
</dbReference>
<proteinExistence type="predicted"/>
<dbReference type="PANTHER" id="PTHR36837:SF2">
    <property type="entry name" value="POLY(3-HYDROXYALKANOATE) POLYMERASE SUBUNIT PHAC"/>
    <property type="match status" value="1"/>
</dbReference>
<dbReference type="SUPFAM" id="SSF53474">
    <property type="entry name" value="alpha/beta-Hydrolases"/>
    <property type="match status" value="1"/>
</dbReference>
<dbReference type="Pfam" id="PF00561">
    <property type="entry name" value="Abhydrolase_1"/>
    <property type="match status" value="1"/>
</dbReference>
<dbReference type="InterPro" id="IPR029058">
    <property type="entry name" value="AB_hydrolase_fold"/>
</dbReference>
<protein>
    <submittedName>
        <fullName evidence="2">Alpha/beta hydrolase</fullName>
    </submittedName>
</protein>
<comment type="caution">
    <text evidence="2">The sequence shown here is derived from an EMBL/GenBank/DDBJ whole genome shotgun (WGS) entry which is preliminary data.</text>
</comment>
<evidence type="ECO:0000259" key="1">
    <source>
        <dbReference type="Pfam" id="PF00561"/>
    </source>
</evidence>
<reference evidence="2 3" key="1">
    <citation type="journal article" date="2018" name="Nat. Biotechnol.">
        <title>A standardized bacterial taxonomy based on genome phylogeny substantially revises the tree of life.</title>
        <authorList>
            <person name="Parks D.H."/>
            <person name="Chuvochina M."/>
            <person name="Waite D.W."/>
            <person name="Rinke C."/>
            <person name="Skarshewski A."/>
            <person name="Chaumeil P.A."/>
            <person name="Hugenholtz P."/>
        </authorList>
    </citation>
    <scope>NUCLEOTIDE SEQUENCE [LARGE SCALE GENOMIC DNA]</scope>
    <source>
        <strain evidence="2">UBA10045</strain>
    </source>
</reference>
<gene>
    <name evidence="2" type="ORF">DIC32_07165</name>
</gene>
<accession>A0A3D3G4P8</accession>
<dbReference type="Gene3D" id="3.40.50.1820">
    <property type="entry name" value="alpha/beta hydrolase"/>
    <property type="match status" value="1"/>
</dbReference>
<name>A0A3D3G4P8_ACIRA</name>